<dbReference type="GO" id="GO:0005524">
    <property type="term" value="F:ATP binding"/>
    <property type="evidence" value="ECO:0007669"/>
    <property type="project" value="UniProtKB-UniRule"/>
</dbReference>
<dbReference type="CDD" id="cd01369">
    <property type="entry name" value="KISc_KHC_KIF5"/>
    <property type="match status" value="1"/>
</dbReference>
<dbReference type="InterPro" id="IPR059182">
    <property type="entry name" value="Khc_C"/>
</dbReference>
<reference evidence="13 14" key="1">
    <citation type="submission" date="2019-01" db="EMBL/GenBank/DDBJ databases">
        <title>Draft Genome and Complete Hox-Cluster Characterization of the Sterlet Sturgeon (Acipenser ruthenus).</title>
        <authorList>
            <person name="Wei Q."/>
        </authorList>
    </citation>
    <scope>NUCLEOTIDE SEQUENCE [LARGE SCALE GENOMIC DNA]</scope>
    <source>
        <strain evidence="13">WHYD16114868_AA</strain>
        <tissue evidence="13">Blood</tissue>
    </source>
</reference>
<dbReference type="GO" id="GO:0003777">
    <property type="term" value="F:microtubule motor activity"/>
    <property type="evidence" value="ECO:0007669"/>
    <property type="project" value="InterPro"/>
</dbReference>
<dbReference type="InterPro" id="IPR001752">
    <property type="entry name" value="Kinesin_motor_dom"/>
</dbReference>
<keyword evidence="2" id="KW-0963">Cytoplasm</keyword>
<dbReference type="InterPro" id="IPR027640">
    <property type="entry name" value="Kinesin-like_fam"/>
</dbReference>
<dbReference type="Pfam" id="PF10513">
    <property type="entry name" value="EPL1"/>
    <property type="match status" value="1"/>
</dbReference>
<dbReference type="Pfam" id="PF00225">
    <property type="entry name" value="Kinesin"/>
    <property type="match status" value="1"/>
</dbReference>
<name>A0A444UFL9_ACIRT</name>
<dbReference type="GO" id="GO:0007018">
    <property type="term" value="P:microtubule-based movement"/>
    <property type="evidence" value="ECO:0007669"/>
    <property type="project" value="InterPro"/>
</dbReference>
<evidence type="ECO:0000256" key="2">
    <source>
        <dbReference type="ARBA" id="ARBA00022490"/>
    </source>
</evidence>
<evidence type="ECO:0000256" key="7">
    <source>
        <dbReference type="ARBA" id="ARBA00023175"/>
    </source>
</evidence>
<comment type="subcellular location">
    <subcellularLocation>
        <location evidence="1">Cytoplasm</location>
        <location evidence="1">Cytoskeleton</location>
    </subcellularLocation>
</comment>
<dbReference type="Pfam" id="PF06752">
    <property type="entry name" value="E_Pc_C"/>
    <property type="match status" value="1"/>
</dbReference>
<dbReference type="SMART" id="SM00129">
    <property type="entry name" value="KISc"/>
    <property type="match status" value="1"/>
</dbReference>
<dbReference type="PROSITE" id="PS50067">
    <property type="entry name" value="KINESIN_MOTOR_2"/>
    <property type="match status" value="1"/>
</dbReference>
<evidence type="ECO:0000256" key="6">
    <source>
        <dbReference type="ARBA" id="ARBA00023054"/>
    </source>
</evidence>
<evidence type="ECO:0000313" key="14">
    <source>
        <dbReference type="Proteomes" id="UP000289886"/>
    </source>
</evidence>
<keyword evidence="4 9" id="KW-0547">Nucleotide-binding</keyword>
<sequence length="1811" mass="205887">MSKLSFRARALDAAKPLPIYRSKDLPDLNDCVSINRAVPQMPTGMEKEEESEHHLQRAISAQQVFREKKESMVIPVPEAESNITYYDRLYKGEFKVPKQYIHIQPFSLDNEQPDYDMDSEDDTLLNRLNRKMEIKPVQFETMIDRLEKASGNQLVTIQEAKLLLNEDDYLLKSVYDYWVRKRKNCRGPSLIPQIKQEKRDGSTNSDPYVAFRRRTEKMQTRKNRKNDEASYEKMLKLRREFSRTVTILEMIKRREKSKRELLHLTLEVVEKRYQLGDFGGEILNEVKIPRPEKSVYSTPISLHNGNHHKVPEFKIKHPHHISVKEDGRDFVRPKKKYLKKTKLDISYQQPHTEPLPAINKSDLKQYDFHSSDDEEYLQHPHHISVKEDGRDFVRPKKKYLKKTKLDISYQQPHTEPLPAINKSDLKQYDFHSSDDEEYLQALSPTSEPDEENDPDGSFVFRRKAVCQYHALYLPCRLILDRASSDQDNILKQLDPEVFNSIPSSSTSDCSTWTNASKTHSGNATSLKEILSNIKMCRLRCFRPQSIQNRNSEDGSTSRKLGQTMNNRRVTGASVALLNSSRNGISGGITEEQFQTHRQQLVQMQQQQLAQLQQKQQSHHSTCPAHPNSQVSGTSDSMSKTLDSASAHFAASAVVSAPGPGRVVSKDNSVHSSNINGVVQPSGTSKTLHSASTALTPTPAISTVQLVRTVNHITTNHLIPAMCTSSPQSLPGNSSCLATAVHLNNGSVVSPMNVHLSTRTSSPLPSALKLATVATNLDRVPKVTPSSAISSIARNNDFRNDVCFAKLQHVKNIPTLLDKKKTEMADQAECSIKVMCRFRPLNESEIVRGDKYIPKFKEDDTVVIAGKPYIFDKVLPPNTSQENVYNACAKQIVKDVLGGYNGTIFAYGQTSSGKTHTMEGKLHNPQLMGIIPRISHDIFDHIYSMDENLEFHIKVSYFEIYMDKIRDLLDVSKTNLAVHEDKNRVPYVKGCTERFVSSPEEVMDVIDEGKANRHVAVTNMNEHSSRSHSIFLINIKQENVETEKKLCGKLYLVDLAGSEKVSKTGAEGAVLDEAKNINKSLSALGNVISALAEGTKTHVPYRDSKMTRILQDSLGGNCRTTIVICCSPSVYNEAETKSTLMFGQRAKTIKNTVSVNLELTAEEWKKKYEKEKEKSKSLKNVIQQLELELNRWRNGEAVPEDEQLSEDQKNLEPCDNTPIIDNLAPPIASVSAEEKSKYEENISDLYKQLDDKDDEINQQSQLAEKLKQQMLDQDELLASTRRDYEKIQEDLTRLQMENEAAKDEVKEVLQALEELAVNYDQKSQEVEDRTQANEQLADELAQKTMCLLAVQHELNQLQELSKHQKKRAAEILNLLLKDLNEIGGIIGTNDIKVVRPAVCSRNTRAFQCLEPQANNSDLANWPGLMTEVNGVIEEEFTMARLYISKMKSEVKSLVNRSKQLETSQIDTTRKMQVNEKELASCQLLISQHQAKIKSLTDYMQNVEQKKRQLEESQDALTEELAKLNAQADTMHEVSVMDKEKEHMTLLQDAVEMKETLEKQMESHREIHQKQLSRLRDEIEDKQKMIDELKDLNQKLQLEHKKLISDYDKLKIEEQEKDMKLQKLIILNDKRELAKQDLKGLEETVAKELQTLHNLRRLFVQDLTTRVKKSAELDCDDGGGSAAQKQKISFLENNLEQLTKVHKQLVRDNADLRCELPKLEKRLRATAERVKALESALKEAKENTMKDRKRYQQEVDRIKEAVRAKNMARRGYSAQIAKPIRPGHCPASSPTAAHTVRGGGGGSSISSYHHNMK</sequence>
<dbReference type="InterPro" id="IPR009607">
    <property type="entry name" value="Enhancer_polycomb_C"/>
</dbReference>
<keyword evidence="7 9" id="KW-0505">Motor protein</keyword>
<evidence type="ECO:0000256" key="11">
    <source>
        <dbReference type="SAM" id="MobiDB-lite"/>
    </source>
</evidence>
<feature type="coiled-coil region" evidence="10">
    <location>
        <begin position="1153"/>
        <end position="1194"/>
    </location>
</feature>
<feature type="compositionally biased region" description="Polar residues" evidence="11">
    <location>
        <begin position="626"/>
        <end position="639"/>
    </location>
</feature>
<evidence type="ECO:0000256" key="3">
    <source>
        <dbReference type="ARBA" id="ARBA00022701"/>
    </source>
</evidence>
<feature type="region of interest" description="Disordered" evidence="11">
    <location>
        <begin position="604"/>
        <end position="639"/>
    </location>
</feature>
<dbReference type="CDD" id="cd23649">
    <property type="entry name" value="Khc_CBD_cc"/>
    <property type="match status" value="1"/>
</dbReference>
<dbReference type="PANTHER" id="PTHR47968">
    <property type="entry name" value="CENTROMERE PROTEIN E"/>
    <property type="match status" value="1"/>
</dbReference>
<organism evidence="13 14">
    <name type="scientific">Acipenser ruthenus</name>
    <name type="common">Sterlet sturgeon</name>
    <dbReference type="NCBI Taxonomy" id="7906"/>
    <lineage>
        <taxon>Eukaryota</taxon>
        <taxon>Metazoa</taxon>
        <taxon>Chordata</taxon>
        <taxon>Craniata</taxon>
        <taxon>Vertebrata</taxon>
        <taxon>Euteleostomi</taxon>
        <taxon>Actinopterygii</taxon>
        <taxon>Chondrostei</taxon>
        <taxon>Acipenseriformes</taxon>
        <taxon>Acipenseridae</taxon>
        <taxon>Acipenser</taxon>
    </lineage>
</organism>
<dbReference type="PROSITE" id="PS00411">
    <property type="entry name" value="KINESIN_MOTOR_1"/>
    <property type="match status" value="1"/>
</dbReference>
<dbReference type="GO" id="GO:0005856">
    <property type="term" value="C:cytoskeleton"/>
    <property type="evidence" value="ECO:0007669"/>
    <property type="project" value="UniProtKB-SubCell"/>
</dbReference>
<accession>A0A444UFL9</accession>
<feature type="region of interest" description="Disordered" evidence="11">
    <location>
        <begin position="436"/>
        <end position="456"/>
    </location>
</feature>
<dbReference type="FunFam" id="3.40.850.10:FF:000009">
    <property type="entry name" value="Kinesin-like protein"/>
    <property type="match status" value="1"/>
</dbReference>
<dbReference type="Gene3D" id="3.40.850.10">
    <property type="entry name" value="Kinesin motor domain"/>
    <property type="match status" value="1"/>
</dbReference>
<keyword evidence="14" id="KW-1185">Reference proteome</keyword>
<protein>
    <submittedName>
        <fullName evidence="13">Kinesin heavy chain isoform 5C</fullName>
    </submittedName>
</protein>
<dbReference type="PANTHER" id="PTHR47968:SF70">
    <property type="entry name" value="KINESIN HEAVY CHAIN ISOFORM 5C"/>
    <property type="match status" value="1"/>
</dbReference>
<feature type="coiled-coil region" evidence="10">
    <location>
        <begin position="1442"/>
        <end position="1766"/>
    </location>
</feature>
<dbReference type="InterPro" id="IPR027417">
    <property type="entry name" value="P-loop_NTPase"/>
</dbReference>
<dbReference type="PRINTS" id="PR00380">
    <property type="entry name" value="KINESINHEAVY"/>
</dbReference>
<gene>
    <name evidence="13" type="ORF">EOD39_1156</name>
</gene>
<dbReference type="InterPro" id="IPR019542">
    <property type="entry name" value="Enhancer_polycomb-like_N"/>
</dbReference>
<keyword evidence="8" id="KW-0206">Cytoskeleton</keyword>
<evidence type="ECO:0000256" key="1">
    <source>
        <dbReference type="ARBA" id="ARBA00004245"/>
    </source>
</evidence>
<dbReference type="InterPro" id="IPR019821">
    <property type="entry name" value="Kinesin_motor_CS"/>
</dbReference>
<dbReference type="EMBL" id="SCEB01214663">
    <property type="protein sequence ID" value="RXM33961.1"/>
    <property type="molecule type" value="Genomic_DNA"/>
</dbReference>
<dbReference type="Proteomes" id="UP000289886">
    <property type="component" value="Unassembled WGS sequence"/>
</dbReference>
<evidence type="ECO:0000256" key="9">
    <source>
        <dbReference type="PROSITE-ProRule" id="PRU00283"/>
    </source>
</evidence>
<evidence type="ECO:0000256" key="8">
    <source>
        <dbReference type="ARBA" id="ARBA00023212"/>
    </source>
</evidence>
<evidence type="ECO:0000313" key="13">
    <source>
        <dbReference type="EMBL" id="RXM33961.1"/>
    </source>
</evidence>
<keyword evidence="5 9" id="KW-0067">ATP-binding</keyword>
<dbReference type="Gene3D" id="6.10.250.1590">
    <property type="match status" value="1"/>
</dbReference>
<feature type="compositionally biased region" description="Low complexity" evidence="11">
    <location>
        <begin position="604"/>
        <end position="615"/>
    </location>
</feature>
<comment type="caution">
    <text evidence="13">The sequence shown here is derived from an EMBL/GenBank/DDBJ whole genome shotgun (WGS) entry which is preliminary data.</text>
</comment>
<feature type="region of interest" description="Disordered" evidence="11">
    <location>
        <begin position="1777"/>
        <end position="1811"/>
    </location>
</feature>
<dbReference type="InterPro" id="IPR036961">
    <property type="entry name" value="Kinesin_motor_dom_sf"/>
</dbReference>
<feature type="binding site" evidence="9">
    <location>
        <begin position="907"/>
        <end position="914"/>
    </location>
    <ligand>
        <name>ATP</name>
        <dbReference type="ChEBI" id="CHEBI:30616"/>
    </ligand>
</feature>
<evidence type="ECO:0000256" key="5">
    <source>
        <dbReference type="ARBA" id="ARBA00022840"/>
    </source>
</evidence>
<keyword evidence="6 10" id="KW-0175">Coiled coil</keyword>
<feature type="coiled-coil region" evidence="10">
    <location>
        <begin position="1234"/>
        <end position="1338"/>
    </location>
</feature>
<dbReference type="SUPFAM" id="SSF52540">
    <property type="entry name" value="P-loop containing nucleoside triphosphate hydrolases"/>
    <property type="match status" value="1"/>
</dbReference>
<evidence type="ECO:0000259" key="12">
    <source>
        <dbReference type="PROSITE" id="PS50067"/>
    </source>
</evidence>
<dbReference type="GO" id="GO:0008017">
    <property type="term" value="F:microtubule binding"/>
    <property type="evidence" value="ECO:0007669"/>
    <property type="project" value="InterPro"/>
</dbReference>
<proteinExistence type="inferred from homology"/>
<evidence type="ECO:0000256" key="4">
    <source>
        <dbReference type="ARBA" id="ARBA00022741"/>
    </source>
</evidence>
<comment type="similarity">
    <text evidence="9">Belongs to the TRAFAC class myosin-kinesin ATPase superfamily. Kinesin family.</text>
</comment>
<evidence type="ECO:0000256" key="10">
    <source>
        <dbReference type="SAM" id="Coils"/>
    </source>
</evidence>
<keyword evidence="3" id="KW-0493">Microtubule</keyword>
<feature type="domain" description="Kinesin motor" evidence="12">
    <location>
        <begin position="830"/>
        <end position="1148"/>
    </location>
</feature>